<sequence length="177" mass="19837">MFKRVPAQTHTLRIDPTASRRVIHQMAGHTQSLSNLKCSPRCFRLDVECCRSRLGQLVQGAGAVTSSAPVRNMEMTNLYSTQQRNDNNTMTSTVGGDATWRIQIFEVNAEAADGDVTVSALMEAILFWRGSSDLFVWEDTDEQEDREMTHRSTLNRLHLAALTEGFKIALSKKTFVS</sequence>
<dbReference type="Proteomes" id="UP001314229">
    <property type="component" value="Unassembled WGS sequence"/>
</dbReference>
<evidence type="ECO:0000313" key="1">
    <source>
        <dbReference type="EMBL" id="CAK6952771.1"/>
    </source>
</evidence>
<gene>
    <name evidence="1" type="ORF">FSCOSCO3_A007692</name>
</gene>
<dbReference type="EMBL" id="CAWUFR010000011">
    <property type="protein sequence ID" value="CAK6952771.1"/>
    <property type="molecule type" value="Genomic_DNA"/>
</dbReference>
<comment type="caution">
    <text evidence="1">The sequence shown here is derived from an EMBL/GenBank/DDBJ whole genome shotgun (WGS) entry which is preliminary data.</text>
</comment>
<organism evidence="1 2">
    <name type="scientific">Scomber scombrus</name>
    <name type="common">Atlantic mackerel</name>
    <name type="synonym">Scomber vernalis</name>
    <dbReference type="NCBI Taxonomy" id="13677"/>
    <lineage>
        <taxon>Eukaryota</taxon>
        <taxon>Metazoa</taxon>
        <taxon>Chordata</taxon>
        <taxon>Craniata</taxon>
        <taxon>Vertebrata</taxon>
        <taxon>Euteleostomi</taxon>
        <taxon>Actinopterygii</taxon>
        <taxon>Neopterygii</taxon>
        <taxon>Teleostei</taxon>
        <taxon>Neoteleostei</taxon>
        <taxon>Acanthomorphata</taxon>
        <taxon>Pelagiaria</taxon>
        <taxon>Scombriformes</taxon>
        <taxon>Scombridae</taxon>
        <taxon>Scomber</taxon>
    </lineage>
</organism>
<reference evidence="1 2" key="1">
    <citation type="submission" date="2024-01" db="EMBL/GenBank/DDBJ databases">
        <authorList>
            <person name="Alioto T."/>
            <person name="Alioto T."/>
            <person name="Gomez Garrido J."/>
        </authorList>
    </citation>
    <scope>NUCLEOTIDE SEQUENCE [LARGE SCALE GENOMIC DNA]</scope>
</reference>
<proteinExistence type="predicted"/>
<evidence type="ECO:0000313" key="2">
    <source>
        <dbReference type="Proteomes" id="UP001314229"/>
    </source>
</evidence>
<name>A0AAV1N2E3_SCOSC</name>
<dbReference type="AlphaFoldDB" id="A0AAV1N2E3"/>
<protein>
    <submittedName>
        <fullName evidence="1">Unnamed protein product</fullName>
    </submittedName>
</protein>
<accession>A0AAV1N2E3</accession>
<keyword evidence="2" id="KW-1185">Reference proteome</keyword>